<evidence type="ECO:0000313" key="10">
    <source>
        <dbReference type="Proteomes" id="UP000712007"/>
    </source>
</evidence>
<sequence length="188" mass="20692">MEILEICFIAIGLAMDCLAVSVASSMAYGRYNWWKIVRMALFFGLFQGAMPLVGWLAGISFSEWITKFDHWFALIILCALGIKMAVESFKGDEVERSKTPFDSLKLLLAYSVATSIDALATGIIFVPYGWQITLAVIVIAAVSFLFSIAGCVIGISMGKRFKVNVELLGGIILMVIGIKIFVEHMFLS</sequence>
<reference evidence="9" key="1">
    <citation type="submission" date="2020-10" db="EMBL/GenBank/DDBJ databases">
        <authorList>
            <person name="Gilroy R."/>
        </authorList>
    </citation>
    <scope>NUCLEOTIDE SEQUENCE</scope>
    <source>
        <strain evidence="9">3924</strain>
    </source>
</reference>
<proteinExistence type="inferred from homology"/>
<keyword evidence="1 8" id="KW-0813">Transport</keyword>
<gene>
    <name evidence="8" type="primary">mntP</name>
    <name evidence="9" type="ORF">IAC51_02650</name>
</gene>
<evidence type="ECO:0000256" key="4">
    <source>
        <dbReference type="ARBA" id="ARBA00022989"/>
    </source>
</evidence>
<keyword evidence="4 8" id="KW-1133">Transmembrane helix</keyword>
<evidence type="ECO:0000313" key="9">
    <source>
        <dbReference type="EMBL" id="MBO8439528.1"/>
    </source>
</evidence>
<accession>A0A940IDQ8</accession>
<feature type="transmembrane region" description="Helical" evidence="8">
    <location>
        <begin position="167"/>
        <end position="187"/>
    </location>
</feature>
<keyword evidence="3 8" id="KW-0812">Transmembrane</keyword>
<comment type="similarity">
    <text evidence="8">Belongs to the MntP (TC 9.B.29) family.</text>
</comment>
<keyword evidence="6 8" id="KW-0472">Membrane</keyword>
<dbReference type="GO" id="GO:0005384">
    <property type="term" value="F:manganese ion transmembrane transporter activity"/>
    <property type="evidence" value="ECO:0007669"/>
    <property type="project" value="UniProtKB-UniRule"/>
</dbReference>
<evidence type="ECO:0000256" key="2">
    <source>
        <dbReference type="ARBA" id="ARBA00022475"/>
    </source>
</evidence>
<comment type="function">
    <text evidence="8">Probably functions as a manganese efflux pump.</text>
</comment>
<dbReference type="InterPro" id="IPR003810">
    <property type="entry name" value="Mntp/YtaF"/>
</dbReference>
<dbReference type="PANTHER" id="PTHR35529:SF1">
    <property type="entry name" value="MANGANESE EFFLUX PUMP MNTP-RELATED"/>
    <property type="match status" value="1"/>
</dbReference>
<evidence type="ECO:0000256" key="3">
    <source>
        <dbReference type="ARBA" id="ARBA00022692"/>
    </source>
</evidence>
<dbReference type="HAMAP" id="MF_01521">
    <property type="entry name" value="MntP_pump"/>
    <property type="match status" value="1"/>
</dbReference>
<dbReference type="Proteomes" id="UP000712007">
    <property type="component" value="Unassembled WGS sequence"/>
</dbReference>
<feature type="transmembrane region" description="Helical" evidence="8">
    <location>
        <begin position="6"/>
        <end position="28"/>
    </location>
</feature>
<protein>
    <recommendedName>
        <fullName evidence="8">Putative manganese efflux pump MntP</fullName>
    </recommendedName>
</protein>
<evidence type="ECO:0000256" key="6">
    <source>
        <dbReference type="ARBA" id="ARBA00023136"/>
    </source>
</evidence>
<evidence type="ECO:0000256" key="7">
    <source>
        <dbReference type="ARBA" id="ARBA00023211"/>
    </source>
</evidence>
<feature type="transmembrane region" description="Helical" evidence="8">
    <location>
        <begin position="40"/>
        <end position="62"/>
    </location>
</feature>
<evidence type="ECO:0000256" key="8">
    <source>
        <dbReference type="HAMAP-Rule" id="MF_01521"/>
    </source>
</evidence>
<organism evidence="9 10">
    <name type="scientific">Candidatus Aphodosoma intestinipullorum</name>
    <dbReference type="NCBI Taxonomy" id="2840674"/>
    <lineage>
        <taxon>Bacteria</taxon>
        <taxon>Pseudomonadati</taxon>
        <taxon>Bacteroidota</taxon>
        <taxon>Bacteroidia</taxon>
        <taxon>Bacteroidales</taxon>
        <taxon>Candidatus Aphodosoma</taxon>
    </lineage>
</organism>
<comment type="caution">
    <text evidence="9">The sequence shown here is derived from an EMBL/GenBank/DDBJ whole genome shotgun (WGS) entry which is preliminary data.</text>
</comment>
<evidence type="ECO:0000256" key="1">
    <source>
        <dbReference type="ARBA" id="ARBA00022448"/>
    </source>
</evidence>
<reference evidence="9" key="2">
    <citation type="journal article" date="2021" name="PeerJ">
        <title>Extensive microbial diversity within the chicken gut microbiome revealed by metagenomics and culture.</title>
        <authorList>
            <person name="Gilroy R."/>
            <person name="Ravi A."/>
            <person name="Getino M."/>
            <person name="Pursley I."/>
            <person name="Horton D.L."/>
            <person name="Alikhan N.F."/>
            <person name="Baker D."/>
            <person name="Gharbi K."/>
            <person name="Hall N."/>
            <person name="Watson M."/>
            <person name="Adriaenssens E.M."/>
            <person name="Foster-Nyarko E."/>
            <person name="Jarju S."/>
            <person name="Secka A."/>
            <person name="Antonio M."/>
            <person name="Oren A."/>
            <person name="Chaudhuri R.R."/>
            <person name="La Ragione R."/>
            <person name="Hildebrand F."/>
            <person name="Pallen M.J."/>
        </authorList>
    </citation>
    <scope>NUCLEOTIDE SEQUENCE</scope>
    <source>
        <strain evidence="9">3924</strain>
    </source>
</reference>
<dbReference type="GO" id="GO:0005886">
    <property type="term" value="C:plasma membrane"/>
    <property type="evidence" value="ECO:0007669"/>
    <property type="project" value="UniProtKB-SubCell"/>
</dbReference>
<dbReference type="AlphaFoldDB" id="A0A940IDQ8"/>
<dbReference type="EMBL" id="JADIMV010000047">
    <property type="protein sequence ID" value="MBO8439528.1"/>
    <property type="molecule type" value="Genomic_DNA"/>
</dbReference>
<keyword evidence="2 8" id="KW-1003">Cell membrane</keyword>
<dbReference type="Pfam" id="PF02659">
    <property type="entry name" value="Mntp"/>
    <property type="match status" value="1"/>
</dbReference>
<evidence type="ECO:0000256" key="5">
    <source>
        <dbReference type="ARBA" id="ARBA00023065"/>
    </source>
</evidence>
<feature type="transmembrane region" description="Helical" evidence="8">
    <location>
        <begin position="107"/>
        <end position="126"/>
    </location>
</feature>
<comment type="subcellular location">
    <subcellularLocation>
        <location evidence="8">Cell membrane</location>
        <topology evidence="8">Multi-pass membrane protein</topology>
    </subcellularLocation>
</comment>
<keyword evidence="5 8" id="KW-0406">Ion transport</keyword>
<dbReference type="PANTHER" id="PTHR35529">
    <property type="entry name" value="MANGANESE EFFLUX PUMP MNTP-RELATED"/>
    <property type="match status" value="1"/>
</dbReference>
<keyword evidence="7 8" id="KW-0464">Manganese</keyword>
<feature type="transmembrane region" description="Helical" evidence="8">
    <location>
        <begin position="132"/>
        <end position="155"/>
    </location>
</feature>
<dbReference type="InterPro" id="IPR022929">
    <property type="entry name" value="Put_MntP"/>
</dbReference>
<name>A0A940IDQ8_9BACT</name>